<gene>
    <name evidence="4" type="ORF">KZO38_05630</name>
</gene>
<evidence type="ECO:0000259" key="3">
    <source>
        <dbReference type="Pfam" id="PF00294"/>
    </source>
</evidence>
<dbReference type="EMBL" id="JAHXCT010000003">
    <property type="protein sequence ID" value="MBW4769240.1"/>
    <property type="molecule type" value="Genomic_DNA"/>
</dbReference>
<feature type="domain" description="Carbohydrate kinase PfkB" evidence="3">
    <location>
        <begin position="26"/>
        <end position="275"/>
    </location>
</feature>
<reference evidence="4 5" key="1">
    <citation type="submission" date="2021-07" db="EMBL/GenBank/DDBJ databases">
        <title>Genomic diversity and antimicrobial resistance of Prevotella spp. isolated from chronic lung disease airways.</title>
        <authorList>
            <person name="Webb K.A."/>
            <person name="Olagoke O.S."/>
            <person name="Baird T."/>
            <person name="Neill J."/>
            <person name="Pham A."/>
            <person name="Wells T.J."/>
            <person name="Ramsay K.A."/>
            <person name="Bell S.C."/>
            <person name="Sarovich D.S."/>
            <person name="Price E.P."/>
        </authorList>
    </citation>
    <scope>NUCLEOTIDE SEQUENCE [LARGE SCALE GENOMIC DNA]</scope>
    <source>
        <strain evidence="4 5">SCHI0011.S.12</strain>
    </source>
</reference>
<dbReference type="PANTHER" id="PTHR10584:SF166">
    <property type="entry name" value="RIBOKINASE"/>
    <property type="match status" value="1"/>
</dbReference>
<dbReference type="InterPro" id="IPR011611">
    <property type="entry name" value="PfkB_dom"/>
</dbReference>
<protein>
    <submittedName>
        <fullName evidence="4">Ribokinase</fullName>
    </submittedName>
</protein>
<evidence type="ECO:0000313" key="5">
    <source>
        <dbReference type="Proteomes" id="UP000788426"/>
    </source>
</evidence>
<dbReference type="PANTHER" id="PTHR10584">
    <property type="entry name" value="SUGAR KINASE"/>
    <property type="match status" value="1"/>
</dbReference>
<dbReference type="RefSeq" id="WP_219480979.1">
    <property type="nucleotide sequence ID" value="NZ_JAHXCT010000003.1"/>
</dbReference>
<keyword evidence="5" id="KW-1185">Reference proteome</keyword>
<keyword evidence="1" id="KW-0808">Transferase</keyword>
<comment type="caution">
    <text evidence="4">The sequence shown here is derived from an EMBL/GenBank/DDBJ whole genome shotgun (WGS) entry which is preliminary data.</text>
</comment>
<keyword evidence="2" id="KW-0418">Kinase</keyword>
<dbReference type="Proteomes" id="UP000788426">
    <property type="component" value="Unassembled WGS sequence"/>
</dbReference>
<accession>A0ABS6YCE0</accession>
<sequence>MAKKKLCCVGHITKDKIITPKNEFSLAGGTAFYFAHAINALPKAVQFELITKVGDNAKATVVELKELGIDVQNFDSENTVYFENKYGNDPNHRTQRVLAKADAFEIQDVVNSSADIYHIGSLLNDDFSPEVLQLLAQKGLLSIDAQGFLRRVEDKNVLATNWYHKQEILEVTHFLKVNEHEMEVLTNYKDPREAAQLLAEMGVREVIITLGSYGSLIYTNNTFYEIPAYKPAQLIDVTGCGDTYMAGYLYGRATGMGIQESGELAARMCTRKIEGSGPLTSFEQ</sequence>
<dbReference type="Pfam" id="PF00294">
    <property type="entry name" value="PfkB"/>
    <property type="match status" value="1"/>
</dbReference>
<proteinExistence type="predicted"/>
<evidence type="ECO:0000313" key="4">
    <source>
        <dbReference type="EMBL" id="MBW4769240.1"/>
    </source>
</evidence>
<evidence type="ECO:0000256" key="1">
    <source>
        <dbReference type="ARBA" id="ARBA00022679"/>
    </source>
</evidence>
<name>A0ABS6YCE0_9BACT</name>
<evidence type="ECO:0000256" key="2">
    <source>
        <dbReference type="ARBA" id="ARBA00022777"/>
    </source>
</evidence>
<organism evidence="4 5">
    <name type="scientific">Hoylesella nanceiensis</name>
    <dbReference type="NCBI Taxonomy" id="425941"/>
    <lineage>
        <taxon>Bacteria</taxon>
        <taxon>Pseudomonadati</taxon>
        <taxon>Bacteroidota</taxon>
        <taxon>Bacteroidia</taxon>
        <taxon>Bacteroidales</taxon>
        <taxon>Prevotellaceae</taxon>
        <taxon>Hoylesella</taxon>
    </lineage>
</organism>